<keyword evidence="5" id="KW-1185">Reference proteome</keyword>
<name>A0ABR7MQ20_9BACT</name>
<keyword evidence="3" id="KW-0472">Membrane</keyword>
<gene>
    <name evidence="4" type="ORF">H8B15_19850</name>
</gene>
<keyword evidence="1" id="KW-0175">Coiled coil</keyword>
<organism evidence="4 5">
    <name type="scientific">Hymenobacter citatus</name>
    <dbReference type="NCBI Taxonomy" id="2763506"/>
    <lineage>
        <taxon>Bacteria</taxon>
        <taxon>Pseudomonadati</taxon>
        <taxon>Bacteroidota</taxon>
        <taxon>Cytophagia</taxon>
        <taxon>Cytophagales</taxon>
        <taxon>Hymenobacteraceae</taxon>
        <taxon>Hymenobacter</taxon>
    </lineage>
</organism>
<feature type="region of interest" description="Disordered" evidence="2">
    <location>
        <begin position="215"/>
        <end position="235"/>
    </location>
</feature>
<evidence type="ECO:0000313" key="4">
    <source>
        <dbReference type="EMBL" id="MBC6613186.1"/>
    </source>
</evidence>
<comment type="caution">
    <text evidence="4">The sequence shown here is derived from an EMBL/GenBank/DDBJ whole genome shotgun (WGS) entry which is preliminary data.</text>
</comment>
<dbReference type="Proteomes" id="UP000622017">
    <property type="component" value="Unassembled WGS sequence"/>
</dbReference>
<evidence type="ECO:0000256" key="1">
    <source>
        <dbReference type="SAM" id="Coils"/>
    </source>
</evidence>
<proteinExistence type="predicted"/>
<keyword evidence="3" id="KW-1133">Transmembrane helix</keyword>
<feature type="coiled-coil region" evidence="1">
    <location>
        <begin position="282"/>
        <end position="309"/>
    </location>
</feature>
<dbReference type="RefSeq" id="WP_187321399.1">
    <property type="nucleotide sequence ID" value="NZ_JACSCY010000024.1"/>
</dbReference>
<dbReference type="EMBL" id="JACSCY010000024">
    <property type="protein sequence ID" value="MBC6613186.1"/>
    <property type="molecule type" value="Genomic_DNA"/>
</dbReference>
<reference evidence="4 5" key="1">
    <citation type="submission" date="2020-08" db="EMBL/GenBank/DDBJ databases">
        <title>Hymenobacter sp.</title>
        <authorList>
            <person name="Kim M.K."/>
        </authorList>
    </citation>
    <scope>NUCLEOTIDE SEQUENCE [LARGE SCALE GENOMIC DNA]</scope>
    <source>
        <strain evidence="4 5">BT507</strain>
    </source>
</reference>
<evidence type="ECO:0008006" key="6">
    <source>
        <dbReference type="Google" id="ProtNLM"/>
    </source>
</evidence>
<evidence type="ECO:0000313" key="5">
    <source>
        <dbReference type="Proteomes" id="UP000622017"/>
    </source>
</evidence>
<protein>
    <recommendedName>
        <fullName evidence="6">PhnA-like protein</fullName>
    </recommendedName>
</protein>
<feature type="transmembrane region" description="Helical" evidence="3">
    <location>
        <begin position="120"/>
        <end position="139"/>
    </location>
</feature>
<feature type="transmembrane region" description="Helical" evidence="3">
    <location>
        <begin position="44"/>
        <end position="70"/>
    </location>
</feature>
<sequence>MTSTTNNTPGSGREQAVPFATPRVHEPVHQNAAPMLAASKRISWGAIFAGALVAIVLQLALSLLGLGIGLGTIDPLTEQNPMAGISTGAAIWWLVTTLGSLYLGATVASRLAGIPRRTDGLLHGLLTWSVVTLFTFYLLTTAVGRIIGGVTGVAGRALSGVGSGIAAVAPGAGDAIKSELKEQGIDLSDVKNQARLLLRQTGKAELAPENIERQARAAGNQAQNEAGQAAANPQMAGDSFDDVIDNLTSKADNIGNAADRDAAVNVVMKRTGKSRAESEQIVDNWIATAKQAQAKYAQLKVQAEQKAREAGDAAAEGLSKAALLAALGLGLGAAVSAFGGRQATPPEEVVLPNNQQPVA</sequence>
<evidence type="ECO:0000256" key="2">
    <source>
        <dbReference type="SAM" id="MobiDB-lite"/>
    </source>
</evidence>
<evidence type="ECO:0000256" key="3">
    <source>
        <dbReference type="SAM" id="Phobius"/>
    </source>
</evidence>
<feature type="transmembrane region" description="Helical" evidence="3">
    <location>
        <begin position="90"/>
        <end position="108"/>
    </location>
</feature>
<feature type="compositionally biased region" description="Low complexity" evidence="2">
    <location>
        <begin position="216"/>
        <end position="231"/>
    </location>
</feature>
<keyword evidence="3" id="KW-0812">Transmembrane</keyword>
<accession>A0ABR7MQ20</accession>